<dbReference type="Proteomes" id="UP001153620">
    <property type="component" value="Chromosome 1"/>
</dbReference>
<reference evidence="3" key="1">
    <citation type="submission" date="2022-01" db="EMBL/GenBank/DDBJ databases">
        <authorList>
            <person name="King R."/>
        </authorList>
    </citation>
    <scope>NUCLEOTIDE SEQUENCE</scope>
</reference>
<dbReference type="GO" id="GO:0032040">
    <property type="term" value="C:small-subunit processome"/>
    <property type="evidence" value="ECO:0007669"/>
    <property type="project" value="TreeGrafter"/>
</dbReference>
<name>A0A9P0IMW3_9DIPT</name>
<feature type="region of interest" description="Disordered" evidence="2">
    <location>
        <begin position="132"/>
        <end position="215"/>
    </location>
</feature>
<dbReference type="Pfam" id="PF04000">
    <property type="entry name" value="Sas10_Utp3"/>
    <property type="match status" value="1"/>
</dbReference>
<gene>
    <name evidence="3" type="ORF">CHIRRI_LOCUS1185</name>
</gene>
<evidence type="ECO:0000256" key="1">
    <source>
        <dbReference type="ARBA" id="ARBA00010979"/>
    </source>
</evidence>
<protein>
    <recommendedName>
        <fullName evidence="5">Neuroguidin</fullName>
    </recommendedName>
</protein>
<dbReference type="PANTHER" id="PTHR13237:SF9">
    <property type="entry name" value="NEUROGUIDIN"/>
    <property type="match status" value="1"/>
</dbReference>
<dbReference type="PANTHER" id="PTHR13237">
    <property type="entry name" value="SOMETHING ABOUT SILENCING PROTEIN 10-RELATED"/>
    <property type="match status" value="1"/>
</dbReference>
<dbReference type="OrthoDB" id="1470350at2759"/>
<reference evidence="3" key="2">
    <citation type="submission" date="2022-10" db="EMBL/GenBank/DDBJ databases">
        <authorList>
            <consortium name="ENA_rothamsted_submissions"/>
            <consortium name="culmorum"/>
            <person name="King R."/>
        </authorList>
    </citation>
    <scope>NUCLEOTIDE SEQUENCE</scope>
</reference>
<sequence length="325" mass="37318">MVQASDDDYGGGNTQKPDLPQALRLIDEMNNNVKQVSDVVGNMLQRVKTGELSTEFGLSFLEVKYHMLLNYLINLTYVVLRKCSGQRIEKDPSIDRLIEIRTILEKIRPIDHKLRYQIDKLVKTAITGTTNANDPLKFKANPSNLMSQFDDSDDNDSSSMSENDESNEMRKKRNKRREMDDDGDEKEVGKYVPPKITSMPYDDDESTAQKQRERARKRAINSALIDEWKEEFLDTPVEIHGSSRAQQMVSREMKERERYEEENLVRLPMTRIERHRQKRLSTMGSLGDELTGFSGSLSSKNSRKRKGGSGAGGKKKKMGKRRKIH</sequence>
<dbReference type="InterPro" id="IPR007146">
    <property type="entry name" value="Sas10/Utp3/C1D"/>
</dbReference>
<evidence type="ECO:0000313" key="3">
    <source>
        <dbReference type="EMBL" id="CAH1709463.1"/>
    </source>
</evidence>
<keyword evidence="4" id="KW-1185">Reference proteome</keyword>
<evidence type="ECO:0000256" key="2">
    <source>
        <dbReference type="SAM" id="MobiDB-lite"/>
    </source>
</evidence>
<feature type="region of interest" description="Disordered" evidence="2">
    <location>
        <begin position="282"/>
        <end position="325"/>
    </location>
</feature>
<proteinExistence type="inferred from homology"/>
<comment type="similarity">
    <text evidence="1">Belongs to the SAS10 family.</text>
</comment>
<dbReference type="GO" id="GO:0000462">
    <property type="term" value="P:maturation of SSU-rRNA from tricistronic rRNA transcript (SSU-rRNA, 5.8S rRNA, LSU-rRNA)"/>
    <property type="evidence" value="ECO:0007669"/>
    <property type="project" value="TreeGrafter"/>
</dbReference>
<evidence type="ECO:0008006" key="5">
    <source>
        <dbReference type="Google" id="ProtNLM"/>
    </source>
</evidence>
<dbReference type="AlphaFoldDB" id="A0A9P0IMW3"/>
<organism evidence="3 4">
    <name type="scientific">Chironomus riparius</name>
    <dbReference type="NCBI Taxonomy" id="315576"/>
    <lineage>
        <taxon>Eukaryota</taxon>
        <taxon>Metazoa</taxon>
        <taxon>Ecdysozoa</taxon>
        <taxon>Arthropoda</taxon>
        <taxon>Hexapoda</taxon>
        <taxon>Insecta</taxon>
        <taxon>Pterygota</taxon>
        <taxon>Neoptera</taxon>
        <taxon>Endopterygota</taxon>
        <taxon>Diptera</taxon>
        <taxon>Nematocera</taxon>
        <taxon>Chironomoidea</taxon>
        <taxon>Chironomidae</taxon>
        <taxon>Chironominae</taxon>
        <taxon>Chironomus</taxon>
    </lineage>
</organism>
<dbReference type="EMBL" id="OU895877">
    <property type="protein sequence ID" value="CAH1709463.1"/>
    <property type="molecule type" value="Genomic_DNA"/>
</dbReference>
<feature type="compositionally biased region" description="Basic residues" evidence="2">
    <location>
        <begin position="301"/>
        <end position="325"/>
    </location>
</feature>
<feature type="compositionally biased region" description="Acidic residues" evidence="2">
    <location>
        <begin position="150"/>
        <end position="166"/>
    </location>
</feature>
<evidence type="ECO:0000313" key="4">
    <source>
        <dbReference type="Proteomes" id="UP001153620"/>
    </source>
</evidence>
<accession>A0A9P0IMW3</accession>